<dbReference type="EC" id="2.1.1.244" evidence="5"/>
<name>A0A0K0FYM7_STRVS</name>
<comment type="catalytic activity">
    <reaction evidence="10">
        <text>N-terminal L-alanyl-L-prolyl-L-lysyl-[protein] + 3 S-adenosyl-L-methionine = N-terminal N,N,N-trimethyl-L-alanyl-L-prolyl-L-lysyl-[protein] + 3 S-adenosyl-L-homocysteine + 3 H(+)</text>
        <dbReference type="Rhea" id="RHEA:54712"/>
        <dbReference type="Rhea" id="RHEA-COMP:13785"/>
        <dbReference type="Rhea" id="RHEA-COMP:13971"/>
        <dbReference type="ChEBI" id="CHEBI:15378"/>
        <dbReference type="ChEBI" id="CHEBI:57856"/>
        <dbReference type="ChEBI" id="CHEBI:59789"/>
        <dbReference type="ChEBI" id="CHEBI:138057"/>
        <dbReference type="ChEBI" id="CHEBI:138315"/>
        <dbReference type="EC" id="2.1.1.244"/>
    </reaction>
</comment>
<feature type="binding site" evidence="11">
    <location>
        <position position="96"/>
    </location>
    <ligand>
        <name>S-adenosyl-L-methionine</name>
        <dbReference type="ChEBI" id="CHEBI:59789"/>
    </ligand>
</feature>
<dbReference type="SUPFAM" id="SSF53335">
    <property type="entry name" value="S-adenosyl-L-methionine-dependent methyltransferases"/>
    <property type="match status" value="1"/>
</dbReference>
<evidence type="ECO:0000256" key="10">
    <source>
        <dbReference type="ARBA" id="ARBA00048167"/>
    </source>
</evidence>
<dbReference type="AlphaFoldDB" id="A0A0K0FYM7"/>
<comment type="catalytic activity">
    <reaction evidence="9">
        <text>N-terminal L-prolyl-L-prolyl-L-lysyl-[protein] + 2 S-adenosyl-L-methionine = N-terminal N,N-dimethyl-L-prolyl-L-prolyl-L-lysyl-[protein] + 2 S-adenosyl-L-homocysteine + 2 H(+)</text>
        <dbReference type="Rhea" id="RHEA:54736"/>
        <dbReference type="Rhea" id="RHEA-COMP:13787"/>
        <dbReference type="Rhea" id="RHEA-COMP:13974"/>
        <dbReference type="ChEBI" id="CHEBI:15378"/>
        <dbReference type="ChEBI" id="CHEBI:57856"/>
        <dbReference type="ChEBI" id="CHEBI:59789"/>
        <dbReference type="ChEBI" id="CHEBI:138059"/>
        <dbReference type="ChEBI" id="CHEBI:138318"/>
        <dbReference type="EC" id="2.1.1.244"/>
    </reaction>
</comment>
<dbReference type="GO" id="GO:0032259">
    <property type="term" value="P:methylation"/>
    <property type="evidence" value="ECO:0007669"/>
    <property type="project" value="UniProtKB-KW"/>
</dbReference>
<dbReference type="STRING" id="75913.A0A0K0FYM7"/>
<comment type="similarity">
    <text evidence="1">Belongs to the methyltransferase superfamily. NTM1 family.</text>
</comment>
<accession>A0A0K0FYM7</accession>
<dbReference type="PANTHER" id="PTHR12753">
    <property type="entry name" value="AD-003 - RELATED"/>
    <property type="match status" value="1"/>
</dbReference>
<evidence type="ECO:0000256" key="2">
    <source>
        <dbReference type="ARBA" id="ARBA00022603"/>
    </source>
</evidence>
<evidence type="ECO:0000313" key="13">
    <source>
        <dbReference type="WBParaSite" id="SVE_1755400.1"/>
    </source>
</evidence>
<dbReference type="Gene3D" id="3.40.50.150">
    <property type="entry name" value="Vaccinia Virus protein VP39"/>
    <property type="match status" value="1"/>
</dbReference>
<keyword evidence="4 11" id="KW-0949">S-adenosyl-L-methionine</keyword>
<evidence type="ECO:0000256" key="6">
    <source>
        <dbReference type="ARBA" id="ARBA00039449"/>
    </source>
</evidence>
<evidence type="ECO:0000256" key="11">
    <source>
        <dbReference type="PIRSR" id="PIRSR016958-1"/>
    </source>
</evidence>
<dbReference type="FunFam" id="3.40.50.150:FF:000025">
    <property type="entry name" value="N-terminal Xaa-Pro-Lys N-methyltransferase 1"/>
    <property type="match status" value="1"/>
</dbReference>
<evidence type="ECO:0000256" key="7">
    <source>
        <dbReference type="ARBA" id="ARBA00043129"/>
    </source>
</evidence>
<keyword evidence="12" id="KW-1185">Reference proteome</keyword>
<dbReference type="WBParaSite" id="SVE_1755400.1">
    <property type="protein sequence ID" value="SVE_1755400.1"/>
    <property type="gene ID" value="SVE_1755400"/>
</dbReference>
<dbReference type="GO" id="GO:0071885">
    <property type="term" value="F:N-terminal protein N-methyltransferase activity"/>
    <property type="evidence" value="ECO:0007669"/>
    <property type="project" value="UniProtKB-EC"/>
</dbReference>
<reference evidence="13" key="2">
    <citation type="submission" date="2015-08" db="UniProtKB">
        <authorList>
            <consortium name="WormBaseParasite"/>
        </authorList>
    </citation>
    <scope>IDENTIFICATION</scope>
</reference>
<dbReference type="InterPro" id="IPR008576">
    <property type="entry name" value="MeTrfase_NTM1"/>
</dbReference>
<dbReference type="Proteomes" id="UP000035680">
    <property type="component" value="Unassembled WGS sequence"/>
</dbReference>
<sequence length="250" mass="28779">MLLNHKITKQLSRNLPTATKVLLKMESSIPDGKEIYEKSETYWSTINSTVNGMLGGFEKLHGPDVEDSRKLLSYLRSKKLFSNMDRVLDCGAGIGRVTKYTLMPYFETVDMVDVIGSFIENSKKYLGKDEEKVGNKFVCGLQDFVPYPNYYDCIWVQWVTGYLTDNDFVKFFERCKNGLRDGGCIIVKDNLASGENVDFDEEDSSWTRPREYMKKLLTDAGLTIIEDKKQLNFPKGMYEVRMFVLKPNKL</sequence>
<feature type="binding site" evidence="11">
    <location>
        <position position="157"/>
    </location>
    <ligand>
        <name>S-adenosyl-L-methionine</name>
        <dbReference type="ChEBI" id="CHEBI:59789"/>
    </ligand>
</feature>
<protein>
    <recommendedName>
        <fullName evidence="6">Alpha N-terminal protein methyltransferase 1</fullName>
        <ecNumber evidence="5">2.1.1.244</ecNumber>
    </recommendedName>
    <alternativeName>
        <fullName evidence="7">X-Pro-Lys N-terminal protein methyltransferase 1</fullName>
    </alternativeName>
</protein>
<comment type="catalytic activity">
    <reaction evidence="8">
        <text>N-terminal L-seryl-L-prolyl-L-lysyl-[protein] + 3 S-adenosyl-L-methionine = N-terminal N,N,N-trimethyl-L-seryl-L-prolyl-L-lysyl-[protein] + 3 S-adenosyl-L-homocysteine + 3 H(+)</text>
        <dbReference type="Rhea" id="RHEA:54724"/>
        <dbReference type="Rhea" id="RHEA-COMP:13789"/>
        <dbReference type="Rhea" id="RHEA-COMP:13973"/>
        <dbReference type="ChEBI" id="CHEBI:15378"/>
        <dbReference type="ChEBI" id="CHEBI:57856"/>
        <dbReference type="ChEBI" id="CHEBI:59789"/>
        <dbReference type="ChEBI" id="CHEBI:138061"/>
        <dbReference type="ChEBI" id="CHEBI:138317"/>
        <dbReference type="EC" id="2.1.1.244"/>
    </reaction>
</comment>
<keyword evidence="3" id="KW-0808">Transferase</keyword>
<feature type="binding site" evidence="11">
    <location>
        <begin position="141"/>
        <end position="142"/>
    </location>
    <ligand>
        <name>S-adenosyl-L-methionine</name>
        <dbReference type="ChEBI" id="CHEBI:59789"/>
    </ligand>
</feature>
<evidence type="ECO:0000256" key="3">
    <source>
        <dbReference type="ARBA" id="ARBA00022679"/>
    </source>
</evidence>
<proteinExistence type="inferred from homology"/>
<evidence type="ECO:0000256" key="5">
    <source>
        <dbReference type="ARBA" id="ARBA00039112"/>
    </source>
</evidence>
<feature type="binding site" evidence="11">
    <location>
        <position position="91"/>
    </location>
    <ligand>
        <name>S-adenosyl-L-methionine</name>
        <dbReference type="ChEBI" id="CHEBI:59789"/>
    </ligand>
</feature>
<dbReference type="InterPro" id="IPR029063">
    <property type="entry name" value="SAM-dependent_MTases_sf"/>
</dbReference>
<evidence type="ECO:0000256" key="1">
    <source>
        <dbReference type="ARBA" id="ARBA00009059"/>
    </source>
</evidence>
<dbReference type="CDD" id="cd02440">
    <property type="entry name" value="AdoMet_MTases"/>
    <property type="match status" value="1"/>
</dbReference>
<evidence type="ECO:0000313" key="12">
    <source>
        <dbReference type="Proteomes" id="UP000035680"/>
    </source>
</evidence>
<dbReference type="Pfam" id="PF05891">
    <property type="entry name" value="Methyltransf_PK"/>
    <property type="match status" value="1"/>
</dbReference>
<dbReference type="PIRSF" id="PIRSF016958">
    <property type="entry name" value="DUF858_MeTrfase_lik"/>
    <property type="match status" value="1"/>
</dbReference>
<dbReference type="GO" id="GO:0005737">
    <property type="term" value="C:cytoplasm"/>
    <property type="evidence" value="ECO:0007669"/>
    <property type="project" value="TreeGrafter"/>
</dbReference>
<organism evidence="12 13">
    <name type="scientific">Strongyloides venezuelensis</name>
    <name type="common">Threadworm</name>
    <dbReference type="NCBI Taxonomy" id="75913"/>
    <lineage>
        <taxon>Eukaryota</taxon>
        <taxon>Metazoa</taxon>
        <taxon>Ecdysozoa</taxon>
        <taxon>Nematoda</taxon>
        <taxon>Chromadorea</taxon>
        <taxon>Rhabditida</taxon>
        <taxon>Tylenchina</taxon>
        <taxon>Panagrolaimomorpha</taxon>
        <taxon>Strongyloidoidea</taxon>
        <taxon>Strongyloididae</taxon>
        <taxon>Strongyloides</taxon>
    </lineage>
</organism>
<evidence type="ECO:0000256" key="4">
    <source>
        <dbReference type="ARBA" id="ARBA00022691"/>
    </source>
</evidence>
<keyword evidence="2" id="KW-0489">Methyltransferase</keyword>
<evidence type="ECO:0000256" key="9">
    <source>
        <dbReference type="ARBA" id="ARBA00047885"/>
    </source>
</evidence>
<dbReference type="PANTHER" id="PTHR12753:SF0">
    <property type="entry name" value="ALPHA N-TERMINAL PROTEIN METHYLTRANSFERASE 1"/>
    <property type="match status" value="1"/>
</dbReference>
<evidence type="ECO:0000256" key="8">
    <source>
        <dbReference type="ARBA" id="ARBA00047306"/>
    </source>
</evidence>
<reference evidence="12" key="1">
    <citation type="submission" date="2014-07" db="EMBL/GenBank/DDBJ databases">
        <authorList>
            <person name="Martin A.A"/>
            <person name="De Silva N."/>
        </authorList>
    </citation>
    <scope>NUCLEOTIDE SEQUENCE</scope>
</reference>